<feature type="chain" id="PRO_5001559526" evidence="1">
    <location>
        <begin position="25"/>
        <end position="446"/>
    </location>
</feature>
<proteinExistence type="predicted"/>
<dbReference type="OrthoDB" id="7836604at2"/>
<accession>A0A037ZLP4</accession>
<evidence type="ECO:0000256" key="1">
    <source>
        <dbReference type="SAM" id="SignalP"/>
    </source>
</evidence>
<keyword evidence="3" id="KW-1185">Reference proteome</keyword>
<protein>
    <submittedName>
        <fullName evidence="2">Uncharacterized protein</fullName>
    </submittedName>
</protein>
<reference evidence="2 3" key="1">
    <citation type="submission" date="2014-03" db="EMBL/GenBank/DDBJ databases">
        <title>Draft Genome Sequence of Actibacterium mucosum KCTC 23349, a Marine Alphaproteobacterium with Complex Ionic Requirements Isolated from Mediterranean Seawater at Malvarrosa Beach, Valencia, Spain.</title>
        <authorList>
            <person name="Arahal D.R."/>
            <person name="Shao Z."/>
            <person name="Lai Q."/>
            <person name="Pujalte M.J."/>
        </authorList>
    </citation>
    <scope>NUCLEOTIDE SEQUENCE [LARGE SCALE GENOMIC DNA]</scope>
    <source>
        <strain evidence="2 3">KCTC 23349</strain>
    </source>
</reference>
<dbReference type="EMBL" id="JFKE01000002">
    <property type="protein sequence ID" value="KAJ56437.1"/>
    <property type="molecule type" value="Genomic_DNA"/>
</dbReference>
<evidence type="ECO:0000313" key="3">
    <source>
        <dbReference type="Proteomes" id="UP000026249"/>
    </source>
</evidence>
<name>A0A037ZLP4_9RHOB</name>
<organism evidence="2 3">
    <name type="scientific">Actibacterium mucosum KCTC 23349</name>
    <dbReference type="NCBI Taxonomy" id="1454373"/>
    <lineage>
        <taxon>Bacteria</taxon>
        <taxon>Pseudomonadati</taxon>
        <taxon>Pseudomonadota</taxon>
        <taxon>Alphaproteobacteria</taxon>
        <taxon>Rhodobacterales</taxon>
        <taxon>Roseobacteraceae</taxon>
        <taxon>Actibacterium</taxon>
    </lineage>
</organism>
<feature type="signal peptide" evidence="1">
    <location>
        <begin position="1"/>
        <end position="24"/>
    </location>
</feature>
<evidence type="ECO:0000313" key="2">
    <source>
        <dbReference type="EMBL" id="KAJ56437.1"/>
    </source>
</evidence>
<dbReference type="STRING" id="1454373.ACMU_05705"/>
<gene>
    <name evidence="2" type="ORF">ACMU_05705</name>
</gene>
<sequence length="446" mass="48662">MSTLSKIFLLATVSLMGLPGQVPAQATNETSEFTPENAILDTSIPLAIGAREARQELRTSFGWPTFQEGLVEGVYFRFDPDGYARFAPTPRLDTDVFEVLCRPRTYSCLGRKDDLSVFLDPSKLLKLEHANVLPGDTFFLVDGISEIQVPERIMQPLDLAMENILSAGNELVIRRGGTEVDRVSLTGFHAVTSYLRWVDARQDYSALPRGWPVPNSAGAEAAILTQTEAWRGPQQQPITGFSPAGTPQTAPVETEVAEVRGELNVLRQLLLEREQPATLQQPSTNPQLTQTEPSLLELEAAAEQLRKQIMQIRGEDAHSVAPIQSASVQSTVPVAPISPPSQAKQMAQRLEYLMTEIGLDARTALMLLDGQGVTPTPVAGAIAAPQEPDVVSQILQELEAEVAIPTIDPASPTPTVPIGRSDTDMMAVNPDEYRLLSEYFKSVMPQ</sequence>
<comment type="caution">
    <text evidence="2">The sequence shown here is derived from an EMBL/GenBank/DDBJ whole genome shotgun (WGS) entry which is preliminary data.</text>
</comment>
<dbReference type="Proteomes" id="UP000026249">
    <property type="component" value="Unassembled WGS sequence"/>
</dbReference>
<dbReference type="RefSeq" id="WP_035256465.1">
    <property type="nucleotide sequence ID" value="NZ_JFKE01000002.1"/>
</dbReference>
<keyword evidence="1" id="KW-0732">Signal</keyword>
<dbReference type="AlphaFoldDB" id="A0A037ZLP4"/>